<keyword evidence="1" id="KW-0472">Membrane</keyword>
<dbReference type="Proteomes" id="UP001364156">
    <property type="component" value="Chromosome"/>
</dbReference>
<evidence type="ECO:0000256" key="1">
    <source>
        <dbReference type="SAM" id="Phobius"/>
    </source>
</evidence>
<proteinExistence type="predicted"/>
<keyword evidence="3" id="KW-1185">Reference proteome</keyword>
<dbReference type="EMBL" id="CP146069">
    <property type="protein sequence ID" value="WWR47974.1"/>
    <property type="molecule type" value="Genomic_DNA"/>
</dbReference>
<gene>
    <name evidence="2" type="ORF">RZ517_07345</name>
</gene>
<protein>
    <submittedName>
        <fullName evidence="2">Uncharacterized protein</fullName>
    </submittedName>
</protein>
<organism evidence="2 3">
    <name type="scientific">Roseovarius phycicola</name>
    <dbReference type="NCBI Taxonomy" id="3080976"/>
    <lineage>
        <taxon>Bacteria</taxon>
        <taxon>Pseudomonadati</taxon>
        <taxon>Pseudomonadota</taxon>
        <taxon>Alphaproteobacteria</taxon>
        <taxon>Rhodobacterales</taxon>
        <taxon>Roseobacteraceae</taxon>
        <taxon>Roseovarius</taxon>
    </lineage>
</organism>
<name>A0ABZ2HMF4_9RHOB</name>
<keyword evidence="1" id="KW-0812">Transmembrane</keyword>
<evidence type="ECO:0000313" key="2">
    <source>
        <dbReference type="EMBL" id="WWR47974.1"/>
    </source>
</evidence>
<dbReference type="RefSeq" id="WP_338550798.1">
    <property type="nucleotide sequence ID" value="NZ_CP146069.1"/>
</dbReference>
<feature type="transmembrane region" description="Helical" evidence="1">
    <location>
        <begin position="15"/>
        <end position="35"/>
    </location>
</feature>
<reference evidence="2 3" key="1">
    <citation type="submission" date="2023-10" db="EMBL/GenBank/DDBJ databases">
        <title>Roseovarius strain S88 nov., isolated from a marine algae.</title>
        <authorList>
            <person name="Lee M.W."/>
            <person name="Lee J.K."/>
            <person name="Kim J.M."/>
            <person name="Choi D.G."/>
            <person name="Baek J.H."/>
            <person name="Bayburt H."/>
            <person name="Jung J.J."/>
            <person name="Han D.M."/>
            <person name="Jeon C.O."/>
        </authorList>
    </citation>
    <scope>NUCLEOTIDE SEQUENCE [LARGE SCALE GENOMIC DNA]</scope>
    <source>
        <strain evidence="2 3">S88</strain>
    </source>
</reference>
<accession>A0ABZ2HMF4</accession>
<keyword evidence="1" id="KW-1133">Transmembrane helix</keyword>
<feature type="transmembrane region" description="Helical" evidence="1">
    <location>
        <begin position="41"/>
        <end position="65"/>
    </location>
</feature>
<sequence length="171" mass="18782">MKEYLDYLNASIDRYRYLASGSALLVATLLVMARFSNDVPLLFNLVAVLSIVACGFSMLCGAFIVGRLHVVKVHILDTIAARACRASGDKRERDKFAKLYFGGSLGNEITDSILDKVFGIKKCGRLLKEMTMFDLECELEGCEARLIVSSVVGVASFCLFALAFLMTGLFI</sequence>
<feature type="transmembrane region" description="Helical" evidence="1">
    <location>
        <begin position="146"/>
        <end position="170"/>
    </location>
</feature>
<evidence type="ECO:0000313" key="3">
    <source>
        <dbReference type="Proteomes" id="UP001364156"/>
    </source>
</evidence>